<dbReference type="PANTHER" id="PTHR46018:SF4">
    <property type="entry name" value="METALLO-HYDROLASE YHFI-RELATED"/>
    <property type="match status" value="1"/>
</dbReference>
<dbReference type="PANTHER" id="PTHR46018">
    <property type="entry name" value="ZINC PHOSPHODIESTERASE ELAC PROTEIN 1"/>
    <property type="match status" value="1"/>
</dbReference>
<organism evidence="2 3">
    <name type="scientific">Saccharomonospora viridis</name>
    <dbReference type="NCBI Taxonomy" id="1852"/>
    <lineage>
        <taxon>Bacteria</taxon>
        <taxon>Bacillati</taxon>
        <taxon>Actinomycetota</taxon>
        <taxon>Actinomycetes</taxon>
        <taxon>Pseudonocardiales</taxon>
        <taxon>Pseudonocardiaceae</taxon>
        <taxon>Saccharomonospora</taxon>
    </lineage>
</organism>
<evidence type="ECO:0000259" key="1">
    <source>
        <dbReference type="Pfam" id="PF12706"/>
    </source>
</evidence>
<dbReference type="Proteomes" id="UP000030848">
    <property type="component" value="Unassembled WGS sequence"/>
</dbReference>
<dbReference type="InterPro" id="IPR001279">
    <property type="entry name" value="Metallo-B-lactamas"/>
</dbReference>
<reference evidence="2 3" key="1">
    <citation type="submission" date="2014-10" db="EMBL/GenBank/DDBJ databases">
        <title>Genome sequence of Micropolyspora internatus JCM3315.</title>
        <authorList>
            <person name="Shin S.-K."/>
            <person name="Yi H."/>
        </authorList>
    </citation>
    <scope>NUCLEOTIDE SEQUENCE [LARGE SCALE GENOMIC DNA]</scope>
    <source>
        <strain evidence="2 3">JCM 3315</strain>
    </source>
</reference>
<dbReference type="EMBL" id="JRZE01000001">
    <property type="protein sequence ID" value="KHF45857.1"/>
    <property type="molecule type" value="Genomic_DNA"/>
</dbReference>
<feature type="domain" description="Metallo-beta-lactamase" evidence="1">
    <location>
        <begin position="50"/>
        <end position="224"/>
    </location>
</feature>
<protein>
    <submittedName>
        <fullName evidence="2">Beta-lactamase</fullName>
    </submittedName>
</protein>
<name>A0A837DE48_9PSEU</name>
<evidence type="ECO:0000313" key="2">
    <source>
        <dbReference type="EMBL" id="KHF45857.1"/>
    </source>
</evidence>
<dbReference type="OrthoDB" id="9800940at2"/>
<evidence type="ECO:0000313" key="3">
    <source>
        <dbReference type="Proteomes" id="UP000030848"/>
    </source>
</evidence>
<dbReference type="AlphaFoldDB" id="A0A837DE48"/>
<dbReference type="CDD" id="cd07716">
    <property type="entry name" value="RNaseZ_short-form-like_MBL-fold"/>
    <property type="match status" value="1"/>
</dbReference>
<dbReference type="Gene3D" id="3.60.15.10">
    <property type="entry name" value="Ribonuclease Z/Hydroxyacylglutathione hydrolase-like"/>
    <property type="match status" value="1"/>
</dbReference>
<gene>
    <name evidence="2" type="ORF">MINT15_01580</name>
</gene>
<dbReference type="SUPFAM" id="SSF56281">
    <property type="entry name" value="Metallo-hydrolase/oxidoreductase"/>
    <property type="match status" value="1"/>
</dbReference>
<dbReference type="GO" id="GO:0042781">
    <property type="term" value="F:3'-tRNA processing endoribonuclease activity"/>
    <property type="evidence" value="ECO:0007669"/>
    <property type="project" value="TreeGrafter"/>
</dbReference>
<dbReference type="Pfam" id="PF12706">
    <property type="entry name" value="Lactamase_B_2"/>
    <property type="match status" value="1"/>
</dbReference>
<dbReference type="InterPro" id="IPR036866">
    <property type="entry name" value="RibonucZ/Hydroxyglut_hydro"/>
</dbReference>
<proteinExistence type="predicted"/>
<sequence length="256" mass="27645">MRLTILGCCGSIPGPDQAASGYLLEADGFRLGLDLGNGTLARLQTVCDPFELNALVLSHLHPDHCADFSALTVLRRYHPNPPYDPRRHRLPVHAPAEAPTRLANAYAPHEAERQETDLSDVFDFRTLSPEPRRIGPFTVTPVPVLHPTESFGVRITYGDVSFAYTGDTGLCAALDELADGVDVLLCEASWTSGPDRPEGLHLSGTQAGELAARARVGRLLLTHIPPWSDGDAILAEAEAAFDGPTERVTQGAVYEF</sequence>
<accession>A0A837DE48</accession>
<dbReference type="RefSeq" id="WP_037307984.1">
    <property type="nucleotide sequence ID" value="NZ_CALJZO010000045.1"/>
</dbReference>
<comment type="caution">
    <text evidence="2">The sequence shown here is derived from an EMBL/GenBank/DDBJ whole genome shotgun (WGS) entry which is preliminary data.</text>
</comment>